<organism evidence="1 2">
    <name type="scientific">Enterobacter bugandensis</name>
    <dbReference type="NCBI Taxonomy" id="881260"/>
    <lineage>
        <taxon>Bacteria</taxon>
        <taxon>Pseudomonadati</taxon>
        <taxon>Pseudomonadota</taxon>
        <taxon>Gammaproteobacteria</taxon>
        <taxon>Enterobacterales</taxon>
        <taxon>Enterobacteriaceae</taxon>
        <taxon>Enterobacter</taxon>
    </lineage>
</organism>
<dbReference type="InterPro" id="IPR009003">
    <property type="entry name" value="Peptidase_S1_PA"/>
</dbReference>
<dbReference type="RefSeq" id="WP_202815540.1">
    <property type="nucleotide sequence ID" value="NZ_CP039452.1"/>
</dbReference>
<evidence type="ECO:0000313" key="1">
    <source>
        <dbReference type="EMBL" id="CZX82022.1"/>
    </source>
</evidence>
<protein>
    <recommendedName>
        <fullName evidence="3">Serine protease</fullName>
    </recommendedName>
</protein>
<proteinExistence type="predicted"/>
<sequence>MSSMDYDSYMKKLMAESGVKSTLEILTMKSLFIEMFFDEQKLSSGTAFLAANDTTSHCALITNRHNVTGRNQETDECLSRLGAIPNNIVIHFHKKGSIGEWHKVNLPLYRENGEPYWIEDPLHGKKADVIALNLNWGSDVNKLPYYMKTTLDRDNLYVGPSDTVSVIGFPFGISSSGKFPVWATGFMAQELLLITKENPVFLIDCRARQGQSGSPVVAYRSGGFRKIDGDKITSILSAAPKWEFLGIYSGRINNESDLGRVWHASVIERILNAAEKDFQDRMTKSKEKN</sequence>
<comment type="caution">
    <text evidence="1">The sequence shown here is derived from an EMBL/GenBank/DDBJ whole genome shotgun (WGS) entry which is preliminary data.</text>
</comment>
<dbReference type="SUPFAM" id="SSF50494">
    <property type="entry name" value="Trypsin-like serine proteases"/>
    <property type="match status" value="1"/>
</dbReference>
<reference evidence="1 2" key="1">
    <citation type="submission" date="2016-03" db="EMBL/GenBank/DDBJ databases">
        <authorList>
            <consortium name="Pathogen Informatics"/>
        </authorList>
    </citation>
    <scope>NUCLEOTIDE SEQUENCE [LARGE SCALE GENOMIC DNA]</scope>
    <source>
        <strain evidence="2">e1527</strain>
    </source>
</reference>
<dbReference type="EMBL" id="FJZI01000007">
    <property type="protein sequence ID" value="CZX82022.1"/>
    <property type="molecule type" value="Genomic_DNA"/>
</dbReference>
<gene>
    <name evidence="1" type="ORF">SAMEA2273372_03284</name>
</gene>
<evidence type="ECO:0008006" key="3">
    <source>
        <dbReference type="Google" id="ProtNLM"/>
    </source>
</evidence>
<accession>A0A822WWU2</accession>
<name>A0A822WWU2_9ENTR</name>
<dbReference type="Proteomes" id="UP000076063">
    <property type="component" value="Unassembled WGS sequence"/>
</dbReference>
<dbReference type="AlphaFoldDB" id="A0A822WWU2"/>
<evidence type="ECO:0000313" key="2">
    <source>
        <dbReference type="Proteomes" id="UP000076063"/>
    </source>
</evidence>